<dbReference type="GO" id="GO:0044550">
    <property type="term" value="P:secondary metabolite biosynthetic process"/>
    <property type="evidence" value="ECO:0007669"/>
    <property type="project" value="UniProtKB-ARBA"/>
</dbReference>
<evidence type="ECO:0000256" key="12">
    <source>
        <dbReference type="RuleBase" id="RU000461"/>
    </source>
</evidence>
<dbReference type="PANTHER" id="PTHR47944:SF4">
    <property type="entry name" value="OS09G0441700 PROTEIN"/>
    <property type="match status" value="1"/>
</dbReference>
<evidence type="ECO:0000256" key="13">
    <source>
        <dbReference type="SAM" id="Coils"/>
    </source>
</evidence>
<evidence type="ECO:0000256" key="3">
    <source>
        <dbReference type="ARBA" id="ARBA00010617"/>
    </source>
</evidence>
<evidence type="ECO:0000256" key="5">
    <source>
        <dbReference type="ARBA" id="ARBA00022692"/>
    </source>
</evidence>
<dbReference type="OrthoDB" id="2789670at2759"/>
<evidence type="ECO:0000256" key="9">
    <source>
        <dbReference type="ARBA" id="ARBA00023004"/>
    </source>
</evidence>
<keyword evidence="8 12" id="KW-0560">Oxidoreductase</keyword>
<evidence type="ECO:0000256" key="14">
    <source>
        <dbReference type="SAM" id="Phobius"/>
    </source>
</evidence>
<evidence type="ECO:0000256" key="7">
    <source>
        <dbReference type="ARBA" id="ARBA00022989"/>
    </source>
</evidence>
<dbReference type="GO" id="GO:0016020">
    <property type="term" value="C:membrane"/>
    <property type="evidence" value="ECO:0007669"/>
    <property type="project" value="UniProtKB-SubCell"/>
</dbReference>
<organism evidence="15 16">
    <name type="scientific">Adiantum capillus-veneris</name>
    <name type="common">Maidenhair fern</name>
    <dbReference type="NCBI Taxonomy" id="13818"/>
    <lineage>
        <taxon>Eukaryota</taxon>
        <taxon>Viridiplantae</taxon>
        <taxon>Streptophyta</taxon>
        <taxon>Embryophyta</taxon>
        <taxon>Tracheophyta</taxon>
        <taxon>Polypodiopsida</taxon>
        <taxon>Polypodiidae</taxon>
        <taxon>Polypodiales</taxon>
        <taxon>Pteridineae</taxon>
        <taxon>Pteridaceae</taxon>
        <taxon>Vittarioideae</taxon>
        <taxon>Adiantum</taxon>
    </lineage>
</organism>
<feature type="coiled-coil region" evidence="13">
    <location>
        <begin position="253"/>
        <end position="280"/>
    </location>
</feature>
<protein>
    <recommendedName>
        <fullName evidence="17">Flavonoid 3'-monooxygenase</fullName>
    </recommendedName>
</protein>
<dbReference type="Proteomes" id="UP000886520">
    <property type="component" value="Chromosome 24"/>
</dbReference>
<comment type="caution">
    <text evidence="15">The sequence shown here is derived from an EMBL/GenBank/DDBJ whole genome shotgun (WGS) entry which is preliminary data.</text>
</comment>
<keyword evidence="4 11" id="KW-0349">Heme</keyword>
<keyword evidence="10 14" id="KW-0472">Membrane</keyword>
<dbReference type="Pfam" id="PF00067">
    <property type="entry name" value="p450"/>
    <property type="match status" value="1"/>
</dbReference>
<dbReference type="InterPro" id="IPR001128">
    <property type="entry name" value="Cyt_P450"/>
</dbReference>
<dbReference type="GO" id="GO:0004497">
    <property type="term" value="F:monooxygenase activity"/>
    <property type="evidence" value="ECO:0007669"/>
    <property type="project" value="UniProtKB-KW"/>
</dbReference>
<proteinExistence type="inferred from homology"/>
<dbReference type="Gene3D" id="1.10.630.10">
    <property type="entry name" value="Cytochrome P450"/>
    <property type="match status" value="1"/>
</dbReference>
<evidence type="ECO:0000256" key="4">
    <source>
        <dbReference type="ARBA" id="ARBA00022617"/>
    </source>
</evidence>
<dbReference type="CDD" id="cd20618">
    <property type="entry name" value="CYP71_clan"/>
    <property type="match status" value="1"/>
</dbReference>
<keyword evidence="12" id="KW-0503">Monooxygenase</keyword>
<dbReference type="GO" id="GO:0016705">
    <property type="term" value="F:oxidoreductase activity, acting on paired donors, with incorporation or reduction of molecular oxygen"/>
    <property type="evidence" value="ECO:0007669"/>
    <property type="project" value="InterPro"/>
</dbReference>
<keyword evidence="13" id="KW-0175">Coiled coil</keyword>
<keyword evidence="5 14" id="KW-0812">Transmembrane</keyword>
<evidence type="ECO:0000256" key="11">
    <source>
        <dbReference type="PIRSR" id="PIRSR602401-1"/>
    </source>
</evidence>
<evidence type="ECO:0000313" key="16">
    <source>
        <dbReference type="Proteomes" id="UP000886520"/>
    </source>
</evidence>
<reference evidence="15" key="1">
    <citation type="submission" date="2021-01" db="EMBL/GenBank/DDBJ databases">
        <title>Adiantum capillus-veneris genome.</title>
        <authorList>
            <person name="Fang Y."/>
            <person name="Liao Q."/>
        </authorList>
    </citation>
    <scope>NUCLEOTIDE SEQUENCE</scope>
    <source>
        <strain evidence="15">H3</strain>
        <tissue evidence="15">Leaf</tissue>
    </source>
</reference>
<evidence type="ECO:0000256" key="8">
    <source>
        <dbReference type="ARBA" id="ARBA00023002"/>
    </source>
</evidence>
<dbReference type="FunFam" id="1.10.630.10:FF:000097">
    <property type="entry name" value="Cytochrome P-450 19"/>
    <property type="match status" value="1"/>
</dbReference>
<keyword evidence="9 11" id="KW-0408">Iron</keyword>
<evidence type="ECO:0008006" key="17">
    <source>
        <dbReference type="Google" id="ProtNLM"/>
    </source>
</evidence>
<keyword evidence="16" id="KW-1185">Reference proteome</keyword>
<dbReference type="InterPro" id="IPR017972">
    <property type="entry name" value="Cyt_P450_CS"/>
</dbReference>
<evidence type="ECO:0000256" key="1">
    <source>
        <dbReference type="ARBA" id="ARBA00001971"/>
    </source>
</evidence>
<dbReference type="EMBL" id="JABFUD020000024">
    <property type="protein sequence ID" value="KAI5060128.1"/>
    <property type="molecule type" value="Genomic_DNA"/>
</dbReference>
<evidence type="ECO:0000256" key="6">
    <source>
        <dbReference type="ARBA" id="ARBA00022723"/>
    </source>
</evidence>
<dbReference type="InterPro" id="IPR002401">
    <property type="entry name" value="Cyt_P450_E_grp-I"/>
</dbReference>
<dbReference type="AlphaFoldDB" id="A0A9D4Z2T5"/>
<evidence type="ECO:0000313" key="15">
    <source>
        <dbReference type="EMBL" id="KAI5060128.1"/>
    </source>
</evidence>
<comment type="cofactor">
    <cofactor evidence="1 11">
        <name>heme</name>
        <dbReference type="ChEBI" id="CHEBI:30413"/>
    </cofactor>
</comment>
<feature type="binding site" description="axial binding residue" evidence="11">
    <location>
        <position position="472"/>
    </location>
    <ligand>
        <name>heme</name>
        <dbReference type="ChEBI" id="CHEBI:30413"/>
    </ligand>
    <ligandPart>
        <name>Fe</name>
        <dbReference type="ChEBI" id="CHEBI:18248"/>
    </ligandPart>
</feature>
<keyword evidence="6 11" id="KW-0479">Metal-binding</keyword>
<evidence type="ECO:0000256" key="2">
    <source>
        <dbReference type="ARBA" id="ARBA00004167"/>
    </source>
</evidence>
<dbReference type="PRINTS" id="PR00463">
    <property type="entry name" value="EP450I"/>
</dbReference>
<evidence type="ECO:0000256" key="10">
    <source>
        <dbReference type="ARBA" id="ARBA00023136"/>
    </source>
</evidence>
<accession>A0A9D4Z2T5</accession>
<dbReference type="SUPFAM" id="SSF48264">
    <property type="entry name" value="Cytochrome P450"/>
    <property type="match status" value="1"/>
</dbReference>
<dbReference type="GO" id="GO:0020037">
    <property type="term" value="F:heme binding"/>
    <property type="evidence" value="ECO:0007669"/>
    <property type="project" value="InterPro"/>
</dbReference>
<comment type="similarity">
    <text evidence="3 12">Belongs to the cytochrome P450 family.</text>
</comment>
<name>A0A9D4Z2T5_ADICA</name>
<dbReference type="InterPro" id="IPR036396">
    <property type="entry name" value="Cyt_P450_sf"/>
</dbReference>
<dbReference type="PANTHER" id="PTHR47944">
    <property type="entry name" value="CYTOCHROME P450 98A9"/>
    <property type="match status" value="1"/>
</dbReference>
<sequence>MQMITADKFQQVVSLLHPYQNAAMAFLVTAAVCTTLLSYMFVRKLVAGPSNRGQLPPGPRPWPLIGSLHVLGAMPHQSLAKLARKYGPLMSLRLGSSVYVVASTPDMAKAFLQTLDNTFASRPSTAGTVHMLFNSTDLAFAPYGPYWKLIRRVCMNHVFHPRRLETFNPIRLEEARDLICGLSRFIGQPVSVRPLVQEAANNIISRMTLGKRYTDLNSSGSTHDMVVLIDEIMLLLGVPNLGDFIPGLAWMDLQGWEKRMKAVKRKVQEALGEIIEQRREELRSRSSPVPSNRPEDLLDVLILAAASAEQNSTADVQITDDNITAIVLDMYLGGTDTTSITTEWALAELLLNPECLKKSQEEIESVVRSGRLVEDADIEHLPYLRAVVQETFRLHPPAPLLLPREAMQACSVAGYELPAGTRAYVNVWAIGRDPATWTDPMAFRPERFVGGDVEEKGLHFELLPFGAGRRRCVGWELGLLNVRLFLARLLQAFNWSPAPGHNVDMTEQFGLTVMMAKSLTVNLSPRLPSRFYR</sequence>
<comment type="subcellular location">
    <subcellularLocation>
        <location evidence="2">Membrane</location>
        <topology evidence="2">Single-pass membrane protein</topology>
    </subcellularLocation>
</comment>
<feature type="transmembrane region" description="Helical" evidence="14">
    <location>
        <begin position="22"/>
        <end position="42"/>
    </location>
</feature>
<dbReference type="PRINTS" id="PR00385">
    <property type="entry name" value="P450"/>
</dbReference>
<gene>
    <name evidence="15" type="ORF">GOP47_0024548</name>
</gene>
<dbReference type="PROSITE" id="PS00086">
    <property type="entry name" value="CYTOCHROME_P450"/>
    <property type="match status" value="1"/>
</dbReference>
<keyword evidence="7 14" id="KW-1133">Transmembrane helix</keyword>
<dbReference type="GO" id="GO:0005506">
    <property type="term" value="F:iron ion binding"/>
    <property type="evidence" value="ECO:0007669"/>
    <property type="project" value="InterPro"/>
</dbReference>